<dbReference type="EMBL" id="CAJNOE010000892">
    <property type="protein sequence ID" value="CAF1354083.1"/>
    <property type="molecule type" value="Genomic_DNA"/>
</dbReference>
<keyword evidence="1" id="KW-0472">Membrane</keyword>
<feature type="transmembrane region" description="Helical" evidence="1">
    <location>
        <begin position="118"/>
        <end position="140"/>
    </location>
</feature>
<keyword evidence="1" id="KW-1133">Transmembrane helix</keyword>
<evidence type="ECO:0000313" key="4">
    <source>
        <dbReference type="Proteomes" id="UP000663860"/>
    </source>
</evidence>
<accession>A0A815HRE3</accession>
<keyword evidence="1" id="KW-0812">Transmembrane</keyword>
<dbReference type="AlphaFoldDB" id="A0A815HRE3"/>
<dbReference type="Proteomes" id="UP000663860">
    <property type="component" value="Unassembled WGS sequence"/>
</dbReference>
<dbReference type="Proteomes" id="UP000663845">
    <property type="component" value="Unassembled WGS sequence"/>
</dbReference>
<proteinExistence type="predicted"/>
<dbReference type="EMBL" id="CAJNOG010001098">
    <property type="protein sequence ID" value="CAF1408415.1"/>
    <property type="molecule type" value="Genomic_DNA"/>
</dbReference>
<feature type="transmembrane region" description="Helical" evidence="1">
    <location>
        <begin position="48"/>
        <end position="70"/>
    </location>
</feature>
<evidence type="ECO:0000313" key="3">
    <source>
        <dbReference type="EMBL" id="CAF1408415.1"/>
    </source>
</evidence>
<feature type="transmembrane region" description="Helical" evidence="1">
    <location>
        <begin position="82"/>
        <end position="106"/>
    </location>
</feature>
<organism evidence="2 4">
    <name type="scientific">Adineta steineri</name>
    <dbReference type="NCBI Taxonomy" id="433720"/>
    <lineage>
        <taxon>Eukaryota</taxon>
        <taxon>Metazoa</taxon>
        <taxon>Spiralia</taxon>
        <taxon>Gnathifera</taxon>
        <taxon>Rotifera</taxon>
        <taxon>Eurotatoria</taxon>
        <taxon>Bdelloidea</taxon>
        <taxon>Adinetida</taxon>
        <taxon>Adinetidae</taxon>
        <taxon>Adineta</taxon>
    </lineage>
</organism>
<comment type="caution">
    <text evidence="2">The sequence shown here is derived from an EMBL/GenBank/DDBJ whole genome shotgun (WGS) entry which is preliminary data.</text>
</comment>
<reference evidence="2" key="1">
    <citation type="submission" date="2021-02" db="EMBL/GenBank/DDBJ databases">
        <authorList>
            <person name="Nowell W R."/>
        </authorList>
    </citation>
    <scope>NUCLEOTIDE SEQUENCE</scope>
</reference>
<feature type="transmembrane region" description="Helical" evidence="1">
    <location>
        <begin position="170"/>
        <end position="195"/>
    </location>
</feature>
<evidence type="ECO:0000256" key="1">
    <source>
        <dbReference type="SAM" id="Phobius"/>
    </source>
</evidence>
<protein>
    <submittedName>
        <fullName evidence="2">Uncharacterized protein</fullName>
    </submittedName>
</protein>
<name>A0A815HRE3_9BILA</name>
<sequence length="213" mass="24141">MAMPYSTLLESSQIGNQVLELQNQGNNAPYRTTVVDTVATHIRSFYRLFMIIIILLIISEIGLGVIIIAYTKSMSCPASRNMSLWLSICGVVYIIMCGFITIIVILRTTCCYQRFVCLNNLVYTSITLVPVILLMTRWMIIVADQETDGTSFFPTITQIKAKSCKKIIEYLVIITQIIFLSIAIPAHFFSIYLTCKNRCKKHIRSINNFTTAI</sequence>
<evidence type="ECO:0000313" key="2">
    <source>
        <dbReference type="EMBL" id="CAF1354083.1"/>
    </source>
</evidence>
<gene>
    <name evidence="2" type="ORF">IZO911_LOCUS36936</name>
    <name evidence="3" type="ORF">JYZ213_LOCUS38214</name>
</gene>